<evidence type="ECO:0000313" key="4">
    <source>
        <dbReference type="Proteomes" id="UP000199306"/>
    </source>
</evidence>
<dbReference type="GO" id="GO:0016853">
    <property type="term" value="F:isomerase activity"/>
    <property type="evidence" value="ECO:0007669"/>
    <property type="project" value="UniProtKB-KW"/>
</dbReference>
<dbReference type="SUPFAM" id="SSF54427">
    <property type="entry name" value="NTF2-like"/>
    <property type="match status" value="1"/>
</dbReference>
<keyword evidence="4" id="KW-1185">Reference proteome</keyword>
<feature type="domain" description="SnoaL-like" evidence="1">
    <location>
        <begin position="186"/>
        <end position="287"/>
    </location>
</feature>
<dbReference type="InterPro" id="IPR046232">
    <property type="entry name" value="DUF6265"/>
</dbReference>
<organism evidence="3 4">
    <name type="scientific">Pseudarcicella hirudinis</name>
    <dbReference type="NCBI Taxonomy" id="1079859"/>
    <lineage>
        <taxon>Bacteria</taxon>
        <taxon>Pseudomonadati</taxon>
        <taxon>Bacteroidota</taxon>
        <taxon>Cytophagia</taxon>
        <taxon>Cytophagales</taxon>
        <taxon>Flectobacillaceae</taxon>
        <taxon>Pseudarcicella</taxon>
    </lineage>
</organism>
<dbReference type="InterPro" id="IPR032710">
    <property type="entry name" value="NTF2-like_dom_sf"/>
</dbReference>
<reference evidence="3 4" key="1">
    <citation type="submission" date="2016-10" db="EMBL/GenBank/DDBJ databases">
        <authorList>
            <person name="de Groot N.N."/>
        </authorList>
    </citation>
    <scope>NUCLEOTIDE SEQUENCE [LARGE SCALE GENOMIC DNA]</scope>
    <source>
        <strain evidence="4">E92,LMG 26720,CCM 7988</strain>
    </source>
</reference>
<name>A0A1I5YSM2_9BACT</name>
<dbReference type="Pfam" id="PF19780">
    <property type="entry name" value="DUF6265"/>
    <property type="match status" value="1"/>
</dbReference>
<accession>A0A1I5YSM2</accession>
<keyword evidence="3" id="KW-0413">Isomerase</keyword>
<dbReference type="Pfam" id="PF12680">
    <property type="entry name" value="SnoaL_2"/>
    <property type="match status" value="1"/>
</dbReference>
<proteinExistence type="predicted"/>
<sequence length="296" mass="34241">MKNKFKPITYILLLTVILLQSVEVMSQSAKTLKKKPSFSRSKDKLAVFRWMIATWKSPAKNGNLYEVWNVVNDSTFQSKGFLIKNTGDTLLMESVKIECKQKQFYYTSTVQNQNNQQPVPFKITSVSEKGFTAENAEHDFPQRISYERKSNSQLYAFIDGTFNGKYVKKDFHYEKAGYSNKEIVMKLFTAFNKHDWKTYANCYTPDAEFLDPSYGKEYVKQTTRQLIEKYSGFEKAIPDIRDDIKGIYEAGEKIIVEFISSGTLPDGKKMKLPICTVFTIKDGKIIRDATYFDNEE</sequence>
<dbReference type="STRING" id="1079859.SAMN04515674_12144"/>
<evidence type="ECO:0000313" key="3">
    <source>
        <dbReference type="EMBL" id="SFQ47294.1"/>
    </source>
</evidence>
<dbReference type="Proteomes" id="UP000199306">
    <property type="component" value="Unassembled WGS sequence"/>
</dbReference>
<dbReference type="RefSeq" id="WP_218159282.1">
    <property type="nucleotide sequence ID" value="NZ_FOXH01000021.1"/>
</dbReference>
<protein>
    <submittedName>
        <fullName evidence="3">Ketosteroid isomerase-related protein</fullName>
    </submittedName>
</protein>
<dbReference type="EMBL" id="FOXH01000021">
    <property type="protein sequence ID" value="SFQ47294.1"/>
    <property type="molecule type" value="Genomic_DNA"/>
</dbReference>
<dbReference type="AlphaFoldDB" id="A0A1I5YSM2"/>
<feature type="domain" description="DUF6265" evidence="2">
    <location>
        <begin position="50"/>
        <end position="158"/>
    </location>
</feature>
<dbReference type="InterPro" id="IPR037401">
    <property type="entry name" value="SnoaL-like"/>
</dbReference>
<evidence type="ECO:0000259" key="1">
    <source>
        <dbReference type="Pfam" id="PF12680"/>
    </source>
</evidence>
<dbReference type="Gene3D" id="3.10.450.50">
    <property type="match status" value="1"/>
</dbReference>
<gene>
    <name evidence="3" type="ORF">SAMN04515674_12144</name>
</gene>
<evidence type="ECO:0000259" key="2">
    <source>
        <dbReference type="Pfam" id="PF19780"/>
    </source>
</evidence>